<dbReference type="InterPro" id="IPR003597">
    <property type="entry name" value="Ig_C1-set"/>
</dbReference>
<dbReference type="Proteomes" id="UP000694520">
    <property type="component" value="Chromosome 16"/>
</dbReference>
<dbReference type="FunFam" id="2.60.40.10:FF:000283">
    <property type="entry name" value="Immunoglobulin kappa constant"/>
    <property type="match status" value="1"/>
</dbReference>
<evidence type="ECO:0000313" key="5">
    <source>
        <dbReference type="Ensembl" id="ENSBGRP00000032845.1"/>
    </source>
</evidence>
<evidence type="ECO:0000256" key="2">
    <source>
        <dbReference type="ARBA" id="ARBA00023319"/>
    </source>
</evidence>
<dbReference type="Ensembl" id="ENSBGRT00000037962.1">
    <property type="protein sequence ID" value="ENSBGRP00000032845.1"/>
    <property type="gene ID" value="ENSBGRG00000020609.1"/>
</dbReference>
<reference evidence="5" key="3">
    <citation type="submission" date="2025-09" db="UniProtKB">
        <authorList>
            <consortium name="Ensembl"/>
        </authorList>
    </citation>
    <scope>IDENTIFICATION</scope>
</reference>
<name>A0A8B9YFR7_BOSMU</name>
<dbReference type="SUPFAM" id="SSF48726">
    <property type="entry name" value="Immunoglobulin"/>
    <property type="match status" value="1"/>
</dbReference>
<evidence type="ECO:0000313" key="6">
    <source>
        <dbReference type="Proteomes" id="UP000694520"/>
    </source>
</evidence>
<protein>
    <recommendedName>
        <fullName evidence="4">Ig-like domain-containing protein</fullName>
    </recommendedName>
</protein>
<proteinExistence type="predicted"/>
<reference evidence="5" key="2">
    <citation type="submission" date="2025-08" db="UniProtKB">
        <authorList>
            <consortium name="Ensembl"/>
        </authorList>
    </citation>
    <scope>IDENTIFICATION</scope>
</reference>
<dbReference type="InterPro" id="IPR050160">
    <property type="entry name" value="MHC/Immunoglobulin"/>
</dbReference>
<feature type="compositionally biased region" description="Basic and acidic residues" evidence="3">
    <location>
        <begin position="1"/>
        <end position="14"/>
    </location>
</feature>
<dbReference type="InterPro" id="IPR003006">
    <property type="entry name" value="Ig/MHC_CS"/>
</dbReference>
<keyword evidence="2" id="KW-0393">Immunoglobulin domain</keyword>
<evidence type="ECO:0000259" key="4">
    <source>
        <dbReference type="PROSITE" id="PS50835"/>
    </source>
</evidence>
<dbReference type="InterPro" id="IPR013783">
    <property type="entry name" value="Ig-like_fold"/>
</dbReference>
<accession>A0A8B9YFR7</accession>
<dbReference type="PROSITE" id="PS50835">
    <property type="entry name" value="IG_LIKE"/>
    <property type="match status" value="1"/>
</dbReference>
<sequence length="284" mass="30380">THKEEVSISKEPHRPKYAPHTLSKSQEIAPRHHRSDTTFLWETCLQGTHRCPLRVILSSAPGRVLKPLCEQTQAGAVTHVSSAAAGGAGASQEGFLCQPVSLCEIFGQGTRLTVLGQPKSAPSVTLFPPSKEELSANKATLVCLISDFYPGSVTVVWKADGSTITRNVETTRASKQSNSKYAASSYLSLTGSDWKSKGSYSCEVTHEGSTVTKTVKPQSVLRALGPHPGKFYPPTLVPPSPSSCTQSALNKISSLSFRNECSLLIFVDTFGALSSVIFKGNKSS</sequence>
<evidence type="ECO:0000256" key="1">
    <source>
        <dbReference type="ARBA" id="ARBA00023157"/>
    </source>
</evidence>
<dbReference type="InterPro" id="IPR007110">
    <property type="entry name" value="Ig-like_dom"/>
</dbReference>
<dbReference type="GeneTree" id="ENSGT00940000153307"/>
<reference evidence="5" key="1">
    <citation type="submission" date="2019-05" db="EMBL/GenBank/DDBJ databases">
        <authorList>
            <person name="Zhang S."/>
            <person name="Liu J."/>
        </authorList>
    </citation>
    <scope>NUCLEOTIDE SEQUENCE [LARGE SCALE GENOMIC DNA]</scope>
</reference>
<dbReference type="PANTHER" id="PTHR19944:SF98">
    <property type="entry name" value="IG-LIKE DOMAIN-CONTAINING PROTEIN"/>
    <property type="match status" value="1"/>
</dbReference>
<organism evidence="5 6">
    <name type="scientific">Bos mutus grunniens</name>
    <name type="common">Wild yak</name>
    <name type="synonym">Bos grunniens</name>
    <dbReference type="NCBI Taxonomy" id="30521"/>
    <lineage>
        <taxon>Eukaryota</taxon>
        <taxon>Metazoa</taxon>
        <taxon>Chordata</taxon>
        <taxon>Craniata</taxon>
        <taxon>Vertebrata</taxon>
        <taxon>Euteleostomi</taxon>
        <taxon>Mammalia</taxon>
        <taxon>Eutheria</taxon>
        <taxon>Laurasiatheria</taxon>
        <taxon>Artiodactyla</taxon>
        <taxon>Ruminantia</taxon>
        <taxon>Pecora</taxon>
        <taxon>Bovidae</taxon>
        <taxon>Bovinae</taxon>
        <taxon>Bos</taxon>
    </lineage>
</organism>
<keyword evidence="1" id="KW-1015">Disulfide bond</keyword>
<dbReference type="SMART" id="SM00407">
    <property type="entry name" value="IGc1"/>
    <property type="match status" value="1"/>
</dbReference>
<feature type="domain" description="Ig-like" evidence="4">
    <location>
        <begin position="122"/>
        <end position="216"/>
    </location>
</feature>
<dbReference type="Gene3D" id="2.60.40.10">
    <property type="entry name" value="Immunoglobulins"/>
    <property type="match status" value="1"/>
</dbReference>
<dbReference type="InterPro" id="IPR036179">
    <property type="entry name" value="Ig-like_dom_sf"/>
</dbReference>
<dbReference type="AlphaFoldDB" id="A0A8B9YFR7"/>
<dbReference type="PANTHER" id="PTHR19944">
    <property type="entry name" value="MHC CLASS II-RELATED"/>
    <property type="match status" value="1"/>
</dbReference>
<keyword evidence="6" id="KW-1185">Reference proteome</keyword>
<dbReference type="Pfam" id="PF07654">
    <property type="entry name" value="C1-set"/>
    <property type="match status" value="1"/>
</dbReference>
<dbReference type="PROSITE" id="PS00290">
    <property type="entry name" value="IG_MHC"/>
    <property type="match status" value="1"/>
</dbReference>
<evidence type="ECO:0000256" key="3">
    <source>
        <dbReference type="SAM" id="MobiDB-lite"/>
    </source>
</evidence>
<feature type="region of interest" description="Disordered" evidence="3">
    <location>
        <begin position="1"/>
        <end position="32"/>
    </location>
</feature>
<dbReference type="CDD" id="cd07699">
    <property type="entry name" value="IgC1_L"/>
    <property type="match status" value="1"/>
</dbReference>